<keyword evidence="3" id="KW-0808">Transferase</keyword>
<organism evidence="3 4">
    <name type="scientific">Dokdonella ginsengisoli</name>
    <dbReference type="NCBI Taxonomy" id="363846"/>
    <lineage>
        <taxon>Bacteria</taxon>
        <taxon>Pseudomonadati</taxon>
        <taxon>Pseudomonadota</taxon>
        <taxon>Gammaproteobacteria</taxon>
        <taxon>Lysobacterales</taxon>
        <taxon>Rhodanobacteraceae</taxon>
        <taxon>Dokdonella</taxon>
    </lineage>
</organism>
<keyword evidence="3" id="KW-0328">Glycosyltransferase</keyword>
<dbReference type="Proteomes" id="UP001595886">
    <property type="component" value="Unassembled WGS sequence"/>
</dbReference>
<proteinExistence type="inferred from homology"/>
<dbReference type="PANTHER" id="PTHR43630">
    <property type="entry name" value="POLY-BETA-1,6-N-ACETYL-D-GLUCOSAMINE SYNTHASE"/>
    <property type="match status" value="1"/>
</dbReference>
<feature type="domain" description="Glycosyltransferase 2-like" evidence="2">
    <location>
        <begin position="8"/>
        <end position="126"/>
    </location>
</feature>
<evidence type="ECO:0000313" key="3">
    <source>
        <dbReference type="EMBL" id="MFC4820168.1"/>
    </source>
</evidence>
<dbReference type="Pfam" id="PF00535">
    <property type="entry name" value="Glycos_transf_2"/>
    <property type="match status" value="1"/>
</dbReference>
<comment type="similarity">
    <text evidence="1">Belongs to the glycosyltransferase 2 family. WaaE/KdtX subfamily.</text>
</comment>
<dbReference type="GO" id="GO:0016757">
    <property type="term" value="F:glycosyltransferase activity"/>
    <property type="evidence" value="ECO:0007669"/>
    <property type="project" value="UniProtKB-KW"/>
</dbReference>
<evidence type="ECO:0000313" key="4">
    <source>
        <dbReference type="Proteomes" id="UP001595886"/>
    </source>
</evidence>
<dbReference type="InterPro" id="IPR001173">
    <property type="entry name" value="Glyco_trans_2-like"/>
</dbReference>
<dbReference type="InterPro" id="IPR029044">
    <property type="entry name" value="Nucleotide-diphossugar_trans"/>
</dbReference>
<accession>A0ABV9QTS2</accession>
<protein>
    <submittedName>
        <fullName evidence="3">Glycosyltransferase family 2 protein</fullName>
        <ecNumber evidence="3">2.4.-.-</ecNumber>
    </submittedName>
</protein>
<comment type="caution">
    <text evidence="3">The sequence shown here is derived from an EMBL/GenBank/DDBJ whole genome shotgun (WGS) entry which is preliminary data.</text>
</comment>
<dbReference type="Gene3D" id="3.90.550.10">
    <property type="entry name" value="Spore Coat Polysaccharide Biosynthesis Protein SpsA, Chain A"/>
    <property type="match status" value="1"/>
</dbReference>
<sequence length="256" mass="29085">MSARPGLSACIITLNEADRIDDCLDSLAFCDEIVVVDSGSTDGTRERAVAKGARVIERAFDGYRSQKDFAVKAAAHDWVLCLDADERVTPRLSESIERARATGFADCAGYRFARLSDYFGAPLRHGNAYPDRVMRLFDRRRGGWRGGREIHEHASVDGRVATLDGDLQHLSYRSMSDQLARLERYARMMAEHMHANGRRASIANIVVNPFWRFFRGYVLRLGFLDGWRGLVYAYVKTNYVRQKFIKLWLLGRGGRI</sequence>
<dbReference type="EMBL" id="JBHSHD010000006">
    <property type="protein sequence ID" value="MFC4820168.1"/>
    <property type="molecule type" value="Genomic_DNA"/>
</dbReference>
<name>A0ABV9QTS2_9GAMM</name>
<dbReference type="CDD" id="cd02511">
    <property type="entry name" value="Beta4Glucosyltransferase"/>
    <property type="match status" value="1"/>
</dbReference>
<evidence type="ECO:0000256" key="1">
    <source>
        <dbReference type="ARBA" id="ARBA00038494"/>
    </source>
</evidence>
<keyword evidence="4" id="KW-1185">Reference proteome</keyword>
<dbReference type="SUPFAM" id="SSF53448">
    <property type="entry name" value="Nucleotide-diphospho-sugar transferases"/>
    <property type="match status" value="1"/>
</dbReference>
<gene>
    <name evidence="3" type="ORF">ACFO6Q_07525</name>
</gene>
<evidence type="ECO:0000259" key="2">
    <source>
        <dbReference type="Pfam" id="PF00535"/>
    </source>
</evidence>
<dbReference type="PANTHER" id="PTHR43630:SF2">
    <property type="entry name" value="GLYCOSYLTRANSFERASE"/>
    <property type="match status" value="1"/>
</dbReference>
<reference evidence="4" key="1">
    <citation type="journal article" date="2019" name="Int. J. Syst. Evol. Microbiol.">
        <title>The Global Catalogue of Microorganisms (GCM) 10K type strain sequencing project: providing services to taxonomists for standard genome sequencing and annotation.</title>
        <authorList>
            <consortium name="The Broad Institute Genomics Platform"/>
            <consortium name="The Broad Institute Genome Sequencing Center for Infectious Disease"/>
            <person name="Wu L."/>
            <person name="Ma J."/>
        </authorList>
    </citation>
    <scope>NUCLEOTIDE SEQUENCE [LARGE SCALE GENOMIC DNA]</scope>
    <source>
        <strain evidence="4">CCUG 30340</strain>
    </source>
</reference>
<dbReference type="RefSeq" id="WP_380020000.1">
    <property type="nucleotide sequence ID" value="NZ_JBHSHD010000006.1"/>
</dbReference>
<dbReference type="EC" id="2.4.-.-" evidence="3"/>